<dbReference type="Proteomes" id="UP000054477">
    <property type="component" value="Unassembled WGS sequence"/>
</dbReference>
<dbReference type="PROSITE" id="PS00028">
    <property type="entry name" value="ZINC_FINGER_C2H2_1"/>
    <property type="match status" value="1"/>
</dbReference>
<protein>
    <recommendedName>
        <fullName evidence="3">C2H2-type domain-containing protein</fullName>
    </recommendedName>
</protein>
<dbReference type="InterPro" id="IPR036236">
    <property type="entry name" value="Znf_C2H2_sf"/>
</dbReference>
<dbReference type="SUPFAM" id="SSF57667">
    <property type="entry name" value="beta-beta-alpha zinc fingers"/>
    <property type="match status" value="1"/>
</dbReference>
<feature type="region of interest" description="Disordered" evidence="2">
    <location>
        <begin position="87"/>
        <end position="117"/>
    </location>
</feature>
<feature type="compositionally biased region" description="Polar residues" evidence="2">
    <location>
        <begin position="54"/>
        <end position="65"/>
    </location>
</feature>
<reference evidence="4 5" key="1">
    <citation type="submission" date="2014-04" db="EMBL/GenBank/DDBJ databases">
        <authorList>
            <consortium name="DOE Joint Genome Institute"/>
            <person name="Kuo A."/>
            <person name="Kohler A."/>
            <person name="Nagy L.G."/>
            <person name="Floudas D."/>
            <person name="Copeland A."/>
            <person name="Barry K.W."/>
            <person name="Cichocki N."/>
            <person name="Veneault-Fourrey C."/>
            <person name="LaButti K."/>
            <person name="Lindquist E.A."/>
            <person name="Lipzen A."/>
            <person name="Lundell T."/>
            <person name="Morin E."/>
            <person name="Murat C."/>
            <person name="Sun H."/>
            <person name="Tunlid A."/>
            <person name="Henrissat B."/>
            <person name="Grigoriev I.V."/>
            <person name="Hibbett D.S."/>
            <person name="Martin F."/>
            <person name="Nordberg H.P."/>
            <person name="Cantor M.N."/>
            <person name="Hua S.X."/>
        </authorList>
    </citation>
    <scope>NUCLEOTIDE SEQUENCE [LARGE SCALE GENOMIC DNA]</scope>
    <source>
        <strain evidence="4 5">LaAM-08-1</strain>
    </source>
</reference>
<dbReference type="EMBL" id="KN838905">
    <property type="protein sequence ID" value="KIJ92498.1"/>
    <property type="molecule type" value="Genomic_DNA"/>
</dbReference>
<dbReference type="OrthoDB" id="3437960at2759"/>
<dbReference type="Gene3D" id="3.30.160.60">
    <property type="entry name" value="Classic Zinc Finger"/>
    <property type="match status" value="1"/>
</dbReference>
<accession>A0A0C9WV74</accession>
<dbReference type="InterPro" id="IPR013087">
    <property type="entry name" value="Znf_C2H2_type"/>
</dbReference>
<evidence type="ECO:0000313" key="4">
    <source>
        <dbReference type="EMBL" id="KIJ92498.1"/>
    </source>
</evidence>
<keyword evidence="1" id="KW-0862">Zinc</keyword>
<dbReference type="SMART" id="SM00355">
    <property type="entry name" value="ZnF_C2H2"/>
    <property type="match status" value="2"/>
</dbReference>
<feature type="region of interest" description="Disordered" evidence="2">
    <location>
        <begin position="44"/>
        <end position="69"/>
    </location>
</feature>
<proteinExistence type="predicted"/>
<evidence type="ECO:0000259" key="3">
    <source>
        <dbReference type="PROSITE" id="PS50157"/>
    </source>
</evidence>
<feature type="domain" description="C2H2-type" evidence="3">
    <location>
        <begin position="273"/>
        <end position="302"/>
    </location>
</feature>
<feature type="domain" description="C2H2-type" evidence="3">
    <location>
        <begin position="303"/>
        <end position="331"/>
    </location>
</feature>
<feature type="compositionally biased region" description="Polar residues" evidence="2">
    <location>
        <begin position="95"/>
        <end position="117"/>
    </location>
</feature>
<gene>
    <name evidence="4" type="ORF">K443DRAFT_685221</name>
</gene>
<dbReference type="STRING" id="1095629.A0A0C9WV74"/>
<dbReference type="AlphaFoldDB" id="A0A0C9WV74"/>
<keyword evidence="5" id="KW-1185">Reference proteome</keyword>
<keyword evidence="1" id="KW-0863">Zinc-finger</keyword>
<name>A0A0C9WV74_9AGAR</name>
<evidence type="ECO:0000256" key="2">
    <source>
        <dbReference type="SAM" id="MobiDB-lite"/>
    </source>
</evidence>
<organism evidence="4 5">
    <name type="scientific">Laccaria amethystina LaAM-08-1</name>
    <dbReference type="NCBI Taxonomy" id="1095629"/>
    <lineage>
        <taxon>Eukaryota</taxon>
        <taxon>Fungi</taxon>
        <taxon>Dikarya</taxon>
        <taxon>Basidiomycota</taxon>
        <taxon>Agaricomycotina</taxon>
        <taxon>Agaricomycetes</taxon>
        <taxon>Agaricomycetidae</taxon>
        <taxon>Agaricales</taxon>
        <taxon>Agaricineae</taxon>
        <taxon>Hydnangiaceae</taxon>
        <taxon>Laccaria</taxon>
    </lineage>
</organism>
<dbReference type="GO" id="GO:0008270">
    <property type="term" value="F:zinc ion binding"/>
    <property type="evidence" value="ECO:0007669"/>
    <property type="project" value="UniProtKB-KW"/>
</dbReference>
<evidence type="ECO:0000313" key="5">
    <source>
        <dbReference type="Proteomes" id="UP000054477"/>
    </source>
</evidence>
<keyword evidence="1" id="KW-0479">Metal-binding</keyword>
<sequence>MAGNENCYMTPDWSWQFARVNPYFFGSYVMDSTAAVESNHMQNNDSQYLEPGTNEDSTYLSNVTSPPMPLLPDGDYSRRGRQESAVVSHHASRARSVQPTRTFNRPSARPRSTTTVVSATTGNSDVLSMQPISFLDSHFLSQPSSTMDNYHSQSSLNFSIPILSNDDGRVDHTIPQLEDVCFTQNIGAALSTMPDHYSQSSPTRAISTSPIRVSFMTPWSDGDDFRQTNGGDSAVTHMAHPEATHFPPGQRLKIATDGVKKASERRRKHPVKFKCEWPGCVSDFTTKHNLNNHINSHLGIRNYQCDACMRTFGVAHVLTRHRKKCRATDSN</sequence>
<dbReference type="PROSITE" id="PS50157">
    <property type="entry name" value="ZINC_FINGER_C2H2_2"/>
    <property type="match status" value="2"/>
</dbReference>
<dbReference type="HOGENOM" id="CLU_839559_0_0_1"/>
<reference evidence="5" key="2">
    <citation type="submission" date="2015-01" db="EMBL/GenBank/DDBJ databases">
        <title>Evolutionary Origins and Diversification of the Mycorrhizal Mutualists.</title>
        <authorList>
            <consortium name="DOE Joint Genome Institute"/>
            <consortium name="Mycorrhizal Genomics Consortium"/>
            <person name="Kohler A."/>
            <person name="Kuo A."/>
            <person name="Nagy L.G."/>
            <person name="Floudas D."/>
            <person name="Copeland A."/>
            <person name="Barry K.W."/>
            <person name="Cichocki N."/>
            <person name="Veneault-Fourrey C."/>
            <person name="LaButti K."/>
            <person name="Lindquist E.A."/>
            <person name="Lipzen A."/>
            <person name="Lundell T."/>
            <person name="Morin E."/>
            <person name="Murat C."/>
            <person name="Riley R."/>
            <person name="Ohm R."/>
            <person name="Sun H."/>
            <person name="Tunlid A."/>
            <person name="Henrissat B."/>
            <person name="Grigoriev I.V."/>
            <person name="Hibbett D.S."/>
            <person name="Martin F."/>
        </authorList>
    </citation>
    <scope>NUCLEOTIDE SEQUENCE [LARGE SCALE GENOMIC DNA]</scope>
    <source>
        <strain evidence="5">LaAM-08-1</strain>
    </source>
</reference>
<evidence type="ECO:0000256" key="1">
    <source>
        <dbReference type="PROSITE-ProRule" id="PRU00042"/>
    </source>
</evidence>